<dbReference type="Pfam" id="PF12697">
    <property type="entry name" value="Abhydrolase_6"/>
    <property type="match status" value="1"/>
</dbReference>
<evidence type="ECO:0000313" key="2">
    <source>
        <dbReference type="EMBL" id="MBE7941615.1"/>
    </source>
</evidence>
<keyword evidence="2" id="KW-0378">Hydrolase</keyword>
<dbReference type="Gene3D" id="3.40.50.1820">
    <property type="entry name" value="alpha/beta hydrolase"/>
    <property type="match status" value="1"/>
</dbReference>
<organism evidence="2 3">
    <name type="scientific">Ramlibacter aquaticus</name>
    <dbReference type="NCBI Taxonomy" id="2780094"/>
    <lineage>
        <taxon>Bacteria</taxon>
        <taxon>Pseudomonadati</taxon>
        <taxon>Pseudomonadota</taxon>
        <taxon>Betaproteobacteria</taxon>
        <taxon>Burkholderiales</taxon>
        <taxon>Comamonadaceae</taxon>
        <taxon>Ramlibacter</taxon>
    </lineage>
</organism>
<sequence>MTTWVLLRGLARDSRHWGDFPQRLAAAQGASTQVLTPDLPGNGLLRNARSPCSVAGMVAALRDGLAREGVLARGPVHLLGLSMGSMVAIEWARRHPGELASAVLVNGSARGLGPPWARLRAAAWPVLARAAWPGTSPAQRERLVLSVCSSRPHDPHALAAWTRIAQAGVTRPSNALRQLLAAAGWRLPPAPPPVPLLVVACAQDALVAPSCSVRLAQAWGLPLALHPTAGHELALDDAAWLAERCSAWAAGAPAPAEGDLRP</sequence>
<proteinExistence type="predicted"/>
<dbReference type="RefSeq" id="WP_193781151.1">
    <property type="nucleotide sequence ID" value="NZ_JADDOJ010000057.1"/>
</dbReference>
<dbReference type="PANTHER" id="PTHR43194:SF5">
    <property type="entry name" value="PIMELOYL-[ACYL-CARRIER PROTEIN] METHYL ESTER ESTERASE"/>
    <property type="match status" value="1"/>
</dbReference>
<feature type="domain" description="AB hydrolase-1" evidence="1">
    <location>
        <begin position="5"/>
        <end position="243"/>
    </location>
</feature>
<dbReference type="GO" id="GO:0016787">
    <property type="term" value="F:hydrolase activity"/>
    <property type="evidence" value="ECO:0007669"/>
    <property type="project" value="UniProtKB-KW"/>
</dbReference>
<name>A0ABR9SH62_9BURK</name>
<dbReference type="PANTHER" id="PTHR43194">
    <property type="entry name" value="HYDROLASE ALPHA/BETA FOLD FAMILY"/>
    <property type="match status" value="1"/>
</dbReference>
<evidence type="ECO:0000313" key="3">
    <source>
        <dbReference type="Proteomes" id="UP000715965"/>
    </source>
</evidence>
<gene>
    <name evidence="2" type="ORF">IM725_13630</name>
</gene>
<reference evidence="2 3" key="1">
    <citation type="submission" date="2020-10" db="EMBL/GenBank/DDBJ databases">
        <title>Draft genome of Ramlibacter aquaticus LMG 30558.</title>
        <authorList>
            <person name="Props R."/>
        </authorList>
    </citation>
    <scope>NUCLEOTIDE SEQUENCE [LARGE SCALE GENOMIC DNA]</scope>
    <source>
        <strain evidence="2 3">LMG 30558</strain>
    </source>
</reference>
<dbReference type="InterPro" id="IPR000073">
    <property type="entry name" value="AB_hydrolase_1"/>
</dbReference>
<dbReference type="InterPro" id="IPR029058">
    <property type="entry name" value="AB_hydrolase_fold"/>
</dbReference>
<dbReference type="Proteomes" id="UP000715965">
    <property type="component" value="Unassembled WGS sequence"/>
</dbReference>
<evidence type="ECO:0000259" key="1">
    <source>
        <dbReference type="Pfam" id="PF12697"/>
    </source>
</evidence>
<accession>A0ABR9SH62</accession>
<dbReference type="SUPFAM" id="SSF53474">
    <property type="entry name" value="alpha/beta-Hydrolases"/>
    <property type="match status" value="1"/>
</dbReference>
<dbReference type="InterPro" id="IPR050228">
    <property type="entry name" value="Carboxylesterase_BioH"/>
</dbReference>
<comment type="caution">
    <text evidence="2">The sequence shown here is derived from an EMBL/GenBank/DDBJ whole genome shotgun (WGS) entry which is preliminary data.</text>
</comment>
<protein>
    <submittedName>
        <fullName evidence="2">Alpha/beta hydrolase</fullName>
    </submittedName>
</protein>
<keyword evidence="3" id="KW-1185">Reference proteome</keyword>
<dbReference type="EMBL" id="JADDOJ010000057">
    <property type="protein sequence ID" value="MBE7941615.1"/>
    <property type="molecule type" value="Genomic_DNA"/>
</dbReference>